<evidence type="ECO:0000313" key="1">
    <source>
        <dbReference type="EMBL" id="KXO09704.1"/>
    </source>
</evidence>
<organism evidence="1 2">
    <name type="scientific">Marinobacter excellens LAMA 842</name>
    <dbReference type="NCBI Taxonomy" id="1306954"/>
    <lineage>
        <taxon>Bacteria</taxon>
        <taxon>Pseudomonadati</taxon>
        <taxon>Pseudomonadota</taxon>
        <taxon>Gammaproteobacteria</taxon>
        <taxon>Pseudomonadales</taxon>
        <taxon>Marinobacteraceae</taxon>
        <taxon>Marinobacter</taxon>
    </lineage>
</organism>
<dbReference type="Proteomes" id="UP000070282">
    <property type="component" value="Unassembled WGS sequence"/>
</dbReference>
<protein>
    <submittedName>
        <fullName evidence="1">Uncharacterized protein</fullName>
    </submittedName>
</protein>
<comment type="caution">
    <text evidence="1">The sequence shown here is derived from an EMBL/GenBank/DDBJ whole genome shotgun (WGS) entry which is preliminary data.</text>
</comment>
<sequence>MWVEEVIVDQSWRVPAGGIEHGFDQHPPMGGVAVLGPKPAPSSVHARWFSYRTQTFYDVTVSLPEDLDDKLRKWYRDYPLDDYSHTLIVGFSGKGEALAWWKAFCSTCNYDRSHDFHTPLIENVQADVVEGDPSGYRLQTQELVDEGSMPSPW</sequence>
<gene>
    <name evidence="1" type="ORF">J122_2277</name>
</gene>
<accession>A0A137SB99</accession>
<dbReference type="EMBL" id="LOCO01000010">
    <property type="protein sequence ID" value="KXO09704.1"/>
    <property type="molecule type" value="Genomic_DNA"/>
</dbReference>
<keyword evidence="2" id="KW-1185">Reference proteome</keyword>
<dbReference type="AlphaFoldDB" id="A0A137SB99"/>
<dbReference type="InterPro" id="IPR021326">
    <property type="entry name" value="DUF2931"/>
</dbReference>
<reference evidence="2" key="1">
    <citation type="submission" date="2015-12" db="EMBL/GenBank/DDBJ databases">
        <authorList>
            <person name="Lima A."/>
            <person name="Farahani Zayas N."/>
            <person name="Castro Da Silva M.A."/>
            <person name="Cabral A."/>
            <person name="Pessatti M.L."/>
        </authorList>
    </citation>
    <scope>NUCLEOTIDE SEQUENCE [LARGE SCALE GENOMIC DNA]</scope>
    <source>
        <strain evidence="2">LAMA 842</strain>
    </source>
</reference>
<name>A0A137SB99_9GAMM</name>
<evidence type="ECO:0000313" key="2">
    <source>
        <dbReference type="Proteomes" id="UP000070282"/>
    </source>
</evidence>
<dbReference type="PATRIC" id="fig|1306954.6.peg.559"/>
<proteinExistence type="predicted"/>
<dbReference type="Pfam" id="PF11153">
    <property type="entry name" value="DUF2931"/>
    <property type="match status" value="1"/>
</dbReference>